<evidence type="ECO:0000259" key="2">
    <source>
        <dbReference type="PROSITE" id="PS50020"/>
    </source>
</evidence>
<name>A0A8H5D1R4_9AGAR</name>
<evidence type="ECO:0000256" key="1">
    <source>
        <dbReference type="SAM" id="MobiDB-lite"/>
    </source>
</evidence>
<reference evidence="3 4" key="1">
    <citation type="journal article" date="2020" name="ISME J.">
        <title>Uncovering the hidden diversity of litter-decomposition mechanisms in mushroom-forming fungi.</title>
        <authorList>
            <person name="Floudas D."/>
            <person name="Bentzer J."/>
            <person name="Ahren D."/>
            <person name="Johansson T."/>
            <person name="Persson P."/>
            <person name="Tunlid A."/>
        </authorList>
    </citation>
    <scope>NUCLEOTIDE SEQUENCE [LARGE SCALE GENOMIC DNA]</scope>
    <source>
        <strain evidence="3 4">CBS 146.42</strain>
    </source>
</reference>
<keyword evidence="4" id="KW-1185">Reference proteome</keyword>
<comment type="caution">
    <text evidence="3">The sequence shown here is derived from an EMBL/GenBank/DDBJ whole genome shotgun (WGS) entry which is preliminary data.</text>
</comment>
<dbReference type="Pfam" id="PF00397">
    <property type="entry name" value="WW"/>
    <property type="match status" value="1"/>
</dbReference>
<feature type="compositionally biased region" description="Basic and acidic residues" evidence="1">
    <location>
        <begin position="1"/>
        <end position="24"/>
    </location>
</feature>
<dbReference type="InterPro" id="IPR036020">
    <property type="entry name" value="WW_dom_sf"/>
</dbReference>
<dbReference type="Gene3D" id="2.20.70.10">
    <property type="match status" value="1"/>
</dbReference>
<gene>
    <name evidence="3" type="ORF">D9756_008558</name>
</gene>
<feature type="compositionally biased region" description="Low complexity" evidence="1">
    <location>
        <begin position="119"/>
        <end position="139"/>
    </location>
</feature>
<sequence>MANDEQRSTTPNHEQDTGDERSARDSPSPDTDKGKGKMTSQPESADEEEQEKPGDSSKSSVEASPEADAGASGAQHWQAIYAPEYNAYYFYNSQTGETTWTNPLQPSDSASSGIPPSVPSASSDVTSSELEPASASTSQYTALQAAALAQGIDPSLAHLDPSLLTATTSASGGPIPSFQAKFNARTGAFARPDARTPGHLSEYERMKRMSEFYFDVNAWEQELAQEDAQGEEGNGKKRKRLTKKDLERFKEQKRLKKIAKTAWLRT</sequence>
<feature type="region of interest" description="Disordered" evidence="1">
    <location>
        <begin position="1"/>
        <end position="75"/>
    </location>
</feature>
<feature type="region of interest" description="Disordered" evidence="1">
    <location>
        <begin position="96"/>
        <end position="139"/>
    </location>
</feature>
<accession>A0A8H5D1R4</accession>
<dbReference type="EMBL" id="JAACJO010000014">
    <property type="protein sequence ID" value="KAF5350572.1"/>
    <property type="molecule type" value="Genomic_DNA"/>
</dbReference>
<dbReference type="PROSITE" id="PS50020">
    <property type="entry name" value="WW_DOMAIN_2"/>
    <property type="match status" value="1"/>
</dbReference>
<dbReference type="Proteomes" id="UP000559027">
    <property type="component" value="Unassembled WGS sequence"/>
</dbReference>
<dbReference type="OrthoDB" id="2444812at2759"/>
<evidence type="ECO:0000313" key="3">
    <source>
        <dbReference type="EMBL" id="KAF5350572.1"/>
    </source>
</evidence>
<dbReference type="InterPro" id="IPR001202">
    <property type="entry name" value="WW_dom"/>
</dbReference>
<dbReference type="AlphaFoldDB" id="A0A8H5D1R4"/>
<proteinExistence type="predicted"/>
<feature type="compositionally biased region" description="Polar residues" evidence="1">
    <location>
        <begin position="96"/>
        <end position="114"/>
    </location>
</feature>
<dbReference type="PROSITE" id="PS01159">
    <property type="entry name" value="WW_DOMAIN_1"/>
    <property type="match status" value="1"/>
</dbReference>
<dbReference type="SMART" id="SM00456">
    <property type="entry name" value="WW"/>
    <property type="match status" value="1"/>
</dbReference>
<protein>
    <recommendedName>
        <fullName evidence="2">WW domain-containing protein</fullName>
    </recommendedName>
</protein>
<evidence type="ECO:0000313" key="4">
    <source>
        <dbReference type="Proteomes" id="UP000559027"/>
    </source>
</evidence>
<feature type="domain" description="WW" evidence="2">
    <location>
        <begin position="77"/>
        <end position="105"/>
    </location>
</feature>
<dbReference type="CDD" id="cd00201">
    <property type="entry name" value="WW"/>
    <property type="match status" value="1"/>
</dbReference>
<feature type="region of interest" description="Disordered" evidence="1">
    <location>
        <begin position="225"/>
        <end position="246"/>
    </location>
</feature>
<organism evidence="3 4">
    <name type="scientific">Leucocoprinus leucothites</name>
    <dbReference type="NCBI Taxonomy" id="201217"/>
    <lineage>
        <taxon>Eukaryota</taxon>
        <taxon>Fungi</taxon>
        <taxon>Dikarya</taxon>
        <taxon>Basidiomycota</taxon>
        <taxon>Agaricomycotina</taxon>
        <taxon>Agaricomycetes</taxon>
        <taxon>Agaricomycetidae</taxon>
        <taxon>Agaricales</taxon>
        <taxon>Agaricineae</taxon>
        <taxon>Agaricaceae</taxon>
        <taxon>Leucocoprinus</taxon>
    </lineage>
</organism>
<dbReference type="SUPFAM" id="SSF51045">
    <property type="entry name" value="WW domain"/>
    <property type="match status" value="1"/>
</dbReference>